<dbReference type="SUPFAM" id="SSF51338">
    <property type="entry name" value="Composite domain of metallo-dependent hydrolases"/>
    <property type="match status" value="1"/>
</dbReference>
<dbReference type="SUPFAM" id="SSF51556">
    <property type="entry name" value="Metallo-dependent hydrolases"/>
    <property type="match status" value="1"/>
</dbReference>
<dbReference type="InterPro" id="IPR032466">
    <property type="entry name" value="Metal_Hydrolase"/>
</dbReference>
<feature type="domain" description="Amidohydrolase 3" evidence="2">
    <location>
        <begin position="47"/>
        <end position="538"/>
    </location>
</feature>
<dbReference type="PANTHER" id="PTHR22642">
    <property type="entry name" value="IMIDAZOLONEPROPIONASE"/>
    <property type="match status" value="1"/>
</dbReference>
<dbReference type="PANTHER" id="PTHR22642:SF2">
    <property type="entry name" value="PROTEIN LONG AFTER FAR-RED 3"/>
    <property type="match status" value="1"/>
</dbReference>
<dbReference type="InterPro" id="IPR011059">
    <property type="entry name" value="Metal-dep_hydrolase_composite"/>
</dbReference>
<reference evidence="3 4" key="1">
    <citation type="submission" date="2022-01" db="EMBL/GenBank/DDBJ databases">
        <title>Draft Genome Sequences of Seven Type Strains of the Genus Streptomyces.</title>
        <authorList>
            <person name="Aziz S."/>
            <person name="Coretto E."/>
            <person name="Chronakova A."/>
            <person name="Sproer C."/>
            <person name="Huber K."/>
            <person name="Nouioui I."/>
            <person name="Gross H."/>
        </authorList>
    </citation>
    <scope>NUCLEOTIDE SEQUENCE [LARGE SCALE GENOMIC DNA]</scope>
    <source>
        <strain evidence="3 4">DSM 41685</strain>
    </source>
</reference>
<dbReference type="Proteomes" id="UP001299012">
    <property type="component" value="Unassembled WGS sequence"/>
</dbReference>
<dbReference type="InterPro" id="IPR013108">
    <property type="entry name" value="Amidohydro_3"/>
</dbReference>
<dbReference type="EMBL" id="JAKKZF010000160">
    <property type="protein sequence ID" value="MCG0067548.1"/>
    <property type="molecule type" value="Genomic_DNA"/>
</dbReference>
<organism evidence="3 4">
    <name type="scientific">Streptomyces tricolor</name>
    <dbReference type="NCBI Taxonomy" id="68277"/>
    <lineage>
        <taxon>Bacteria</taxon>
        <taxon>Bacillati</taxon>
        <taxon>Actinomycetota</taxon>
        <taxon>Actinomycetes</taxon>
        <taxon>Kitasatosporales</taxon>
        <taxon>Streptomycetaceae</taxon>
        <taxon>Streptomyces</taxon>
        <taxon>Streptomyces violaceoruber group</taxon>
    </lineage>
</organism>
<evidence type="ECO:0000256" key="1">
    <source>
        <dbReference type="SAM" id="MobiDB-lite"/>
    </source>
</evidence>
<dbReference type="Gene3D" id="3.20.20.140">
    <property type="entry name" value="Metal-dependent hydrolases"/>
    <property type="match status" value="1"/>
</dbReference>
<gene>
    <name evidence="3" type="ORF">L0F81_30485</name>
</gene>
<evidence type="ECO:0000313" key="3">
    <source>
        <dbReference type="EMBL" id="MCG0067548.1"/>
    </source>
</evidence>
<dbReference type="InterPro" id="IPR033932">
    <property type="entry name" value="YtcJ-like"/>
</dbReference>
<dbReference type="CDD" id="cd01300">
    <property type="entry name" value="YtcJ_like"/>
    <property type="match status" value="1"/>
</dbReference>
<sequence length="541" mass="57570">MHADLLFTGGPVLTPEGRTATAVAVTGDRITAVGHAEVRELAGPRTEVVDLAGRLLLPGFQDAHVHPVPAGLELSRCDLTGRTTAEATVAAVRAYADAHPEREWILGGGWSMEAFAGGTPTKELLDAVVPDRPVYLPNRDHHGAWVNSRALELAGVGRDTPDPADGRIERDASGEPSGTLQEGAMQLVGRLVPPARPADRLAALLRAQRHLHALGITAWQDALVGDFLGMDDPAEAYRTAAEDGSLTARVVGALWWDRERGAEQIPDLVAKRAAWSRGRFRAGTVKLMLDGVAENHTAALLEPYLDRCGCATANRGTSFLDPARLPAYVTELDALGFQCHFHALGDRAVRDALDAIEAAREANGAGDTRPHLAHLQVVHPDDVPRFARLGATANIQPLWAAHEPQMDELTIPFLGPERAARQYPFGSLLRSGARLAAGSDWPVSSPDPLQGIHVAVNRVEPGGTGPVFLPGERLRLADALTAYTAGSAYVNHLDDTGRVAVGALADLVVLDRDPFTGPPEAIADTRVALTYVGGERVYTTG</sequence>
<evidence type="ECO:0000313" key="4">
    <source>
        <dbReference type="Proteomes" id="UP001299012"/>
    </source>
</evidence>
<dbReference type="Pfam" id="PF07969">
    <property type="entry name" value="Amidohydro_3"/>
    <property type="match status" value="1"/>
</dbReference>
<name>A0ABS9JPR7_9ACTN</name>
<comment type="caution">
    <text evidence="3">The sequence shown here is derived from an EMBL/GenBank/DDBJ whole genome shotgun (WGS) entry which is preliminary data.</text>
</comment>
<dbReference type="RefSeq" id="WP_086701313.1">
    <property type="nucleotide sequence ID" value="NZ_JAKKZF010000160.1"/>
</dbReference>
<evidence type="ECO:0000259" key="2">
    <source>
        <dbReference type="Pfam" id="PF07969"/>
    </source>
</evidence>
<dbReference type="Gene3D" id="3.10.310.70">
    <property type="match status" value="1"/>
</dbReference>
<dbReference type="Gene3D" id="2.30.40.10">
    <property type="entry name" value="Urease, subunit C, domain 1"/>
    <property type="match status" value="1"/>
</dbReference>
<protein>
    <submittedName>
        <fullName evidence="3">Amidohydrolase</fullName>
    </submittedName>
</protein>
<feature type="compositionally biased region" description="Basic and acidic residues" evidence="1">
    <location>
        <begin position="159"/>
        <end position="173"/>
    </location>
</feature>
<accession>A0ABS9JPR7</accession>
<feature type="region of interest" description="Disordered" evidence="1">
    <location>
        <begin position="156"/>
        <end position="179"/>
    </location>
</feature>
<keyword evidence="4" id="KW-1185">Reference proteome</keyword>
<proteinExistence type="predicted"/>